<protein>
    <submittedName>
        <fullName evidence="3">MFS transporter</fullName>
    </submittedName>
</protein>
<feature type="transmembrane region" description="Helical" evidence="2">
    <location>
        <begin position="71"/>
        <end position="90"/>
    </location>
</feature>
<evidence type="ECO:0000256" key="1">
    <source>
        <dbReference type="ARBA" id="ARBA00004651"/>
    </source>
</evidence>
<feature type="transmembrane region" description="Helical" evidence="2">
    <location>
        <begin position="12"/>
        <end position="32"/>
    </location>
</feature>
<keyword evidence="2" id="KW-1133">Transmembrane helix</keyword>
<dbReference type="GO" id="GO:0005886">
    <property type="term" value="C:plasma membrane"/>
    <property type="evidence" value="ECO:0007669"/>
    <property type="project" value="UniProtKB-SubCell"/>
</dbReference>
<sequence>MPLPTALRRVLWMSSTFLIVSTYMGIFVNLYIWQKHASIAEVCWYNIVMFAAWGVGFTLGASSVTRYATRLPMRLSAFSGMAAFMLLLTLHIPNDYLWIAMVAVPAGLFGGFYYAGQNLTITRLGQGEEFSAFYFYQNLVNQVIGLVNPIVSALLIHWFGYTSSFVLMFLLVCVMFGISFTVPKITYQTAVKTEGSFYHHIRWREVFPTPSLRVMHAGLFVGGVFFQFQAALALFLTFSVTGNKVFIGVLSMGYTLACVVGLRIYQRVHVDKKLWMNIGVAMTVVGFLLAIFPNYTTRIVSNFFTTVGMFYFGSVWNGQQYAMFSALTPMHSARLFTWRENTFNVARIAVYGALFPLHQLTGIPFYTILAVMIVSSVFVPYLQTKSLSLALAARQRQIQAGLTEHIHQT</sequence>
<dbReference type="KEGG" id="afx:JZ786_21080"/>
<reference evidence="3 4" key="1">
    <citation type="submission" date="2021-02" db="EMBL/GenBank/DDBJ databases">
        <title>Alicyclobacillus curvatus sp. nov. and Alicyclobacillus mengziensis sp. nov., two acidophilic bacteria isolated from acid mine drainage.</title>
        <authorList>
            <person name="Huang Y."/>
        </authorList>
    </citation>
    <scope>NUCLEOTIDE SEQUENCE [LARGE SCALE GENOMIC DNA]</scope>
    <source>
        <strain evidence="3 4">S30H14</strain>
    </source>
</reference>
<keyword evidence="4" id="KW-1185">Reference proteome</keyword>
<dbReference type="Pfam" id="PF07690">
    <property type="entry name" value="MFS_1"/>
    <property type="match status" value="1"/>
</dbReference>
<dbReference type="RefSeq" id="WP_206656255.1">
    <property type="nucleotide sequence ID" value="NZ_CP071182.1"/>
</dbReference>
<dbReference type="SUPFAM" id="SSF103473">
    <property type="entry name" value="MFS general substrate transporter"/>
    <property type="match status" value="1"/>
</dbReference>
<dbReference type="InterPro" id="IPR011701">
    <property type="entry name" value="MFS"/>
</dbReference>
<dbReference type="AlphaFoldDB" id="A0A9X7Z5G7"/>
<dbReference type="Proteomes" id="UP000663505">
    <property type="component" value="Chromosome"/>
</dbReference>
<feature type="transmembrane region" description="Helical" evidence="2">
    <location>
        <begin position="363"/>
        <end position="382"/>
    </location>
</feature>
<feature type="transmembrane region" description="Helical" evidence="2">
    <location>
        <begin position="44"/>
        <end position="64"/>
    </location>
</feature>
<dbReference type="InterPro" id="IPR036259">
    <property type="entry name" value="MFS_trans_sf"/>
</dbReference>
<feature type="transmembrane region" description="Helical" evidence="2">
    <location>
        <begin position="165"/>
        <end position="182"/>
    </location>
</feature>
<feature type="transmembrane region" description="Helical" evidence="2">
    <location>
        <begin position="245"/>
        <end position="262"/>
    </location>
</feature>
<feature type="transmembrane region" description="Helical" evidence="2">
    <location>
        <begin position="299"/>
        <end position="317"/>
    </location>
</feature>
<feature type="transmembrane region" description="Helical" evidence="2">
    <location>
        <begin position="274"/>
        <end position="293"/>
    </location>
</feature>
<name>A0A9X7Z5G7_9BACL</name>
<feature type="transmembrane region" description="Helical" evidence="2">
    <location>
        <begin position="96"/>
        <end position="115"/>
    </location>
</feature>
<evidence type="ECO:0000313" key="4">
    <source>
        <dbReference type="Proteomes" id="UP000663505"/>
    </source>
</evidence>
<feature type="transmembrane region" description="Helical" evidence="2">
    <location>
        <begin position="217"/>
        <end position="239"/>
    </location>
</feature>
<comment type="subcellular location">
    <subcellularLocation>
        <location evidence="1">Cell membrane</location>
        <topology evidence="1">Multi-pass membrane protein</topology>
    </subcellularLocation>
</comment>
<organism evidence="3 4">
    <name type="scientific">Alicyclobacillus mengziensis</name>
    <dbReference type="NCBI Taxonomy" id="2931921"/>
    <lineage>
        <taxon>Bacteria</taxon>
        <taxon>Bacillati</taxon>
        <taxon>Bacillota</taxon>
        <taxon>Bacilli</taxon>
        <taxon>Bacillales</taxon>
        <taxon>Alicyclobacillaceae</taxon>
        <taxon>Alicyclobacillus</taxon>
    </lineage>
</organism>
<keyword evidence="2" id="KW-0812">Transmembrane</keyword>
<evidence type="ECO:0000313" key="3">
    <source>
        <dbReference type="EMBL" id="QSO46894.1"/>
    </source>
</evidence>
<evidence type="ECO:0000256" key="2">
    <source>
        <dbReference type="SAM" id="Phobius"/>
    </source>
</evidence>
<dbReference type="EMBL" id="CP071182">
    <property type="protein sequence ID" value="QSO46894.1"/>
    <property type="molecule type" value="Genomic_DNA"/>
</dbReference>
<feature type="transmembrane region" description="Helical" evidence="2">
    <location>
        <begin position="135"/>
        <end position="159"/>
    </location>
</feature>
<keyword evidence="2" id="KW-0472">Membrane</keyword>
<proteinExistence type="predicted"/>
<dbReference type="GO" id="GO:0022857">
    <property type="term" value="F:transmembrane transporter activity"/>
    <property type="evidence" value="ECO:0007669"/>
    <property type="project" value="InterPro"/>
</dbReference>
<dbReference type="Gene3D" id="1.20.1250.20">
    <property type="entry name" value="MFS general substrate transporter like domains"/>
    <property type="match status" value="1"/>
</dbReference>
<gene>
    <name evidence="3" type="ORF">JZ786_21080</name>
</gene>
<accession>A0A9X7Z5G7</accession>